<evidence type="ECO:0000256" key="4">
    <source>
        <dbReference type="ARBA" id="ARBA00023065"/>
    </source>
</evidence>
<reference evidence="6" key="1">
    <citation type="submission" date="2016-06" db="EMBL/GenBank/DDBJ databases">
        <title>Parallel loss of symbiosis genes in relatives of nitrogen-fixing non-legume Parasponia.</title>
        <authorList>
            <person name="Van Velzen R."/>
            <person name="Holmer R."/>
            <person name="Bu F."/>
            <person name="Rutten L."/>
            <person name="Van Zeijl A."/>
            <person name="Liu W."/>
            <person name="Santuari L."/>
            <person name="Cao Q."/>
            <person name="Sharma T."/>
            <person name="Shen D."/>
            <person name="Roswanjaya Y."/>
            <person name="Wardhani T."/>
            <person name="Kalhor M.S."/>
            <person name="Jansen J."/>
            <person name="Van den Hoogen J."/>
            <person name="Gungor B."/>
            <person name="Hartog M."/>
            <person name="Hontelez J."/>
            <person name="Verver J."/>
            <person name="Yang W.-C."/>
            <person name="Schijlen E."/>
            <person name="Repin R."/>
            <person name="Schilthuizen M."/>
            <person name="Schranz E."/>
            <person name="Heidstra R."/>
            <person name="Miyata K."/>
            <person name="Fedorova E."/>
            <person name="Kohlen W."/>
            <person name="Bisseling T."/>
            <person name="Smit S."/>
            <person name="Geurts R."/>
        </authorList>
    </citation>
    <scope>NUCLEOTIDE SEQUENCE [LARGE SCALE GENOMIC DNA]</scope>
    <source>
        <strain evidence="6">cv. RG33-2</strain>
    </source>
</reference>
<dbReference type="PANTHER" id="PTHR10137:SF0">
    <property type="entry name" value="V-TYPE PROTON ATPASE SUBUNIT C"/>
    <property type="match status" value="1"/>
</dbReference>
<gene>
    <name evidence="5" type="ORF">TorRG33x02_353530</name>
</gene>
<organism evidence="5 6">
    <name type="scientific">Trema orientale</name>
    <name type="common">Charcoal tree</name>
    <name type="synonym">Celtis orientalis</name>
    <dbReference type="NCBI Taxonomy" id="63057"/>
    <lineage>
        <taxon>Eukaryota</taxon>
        <taxon>Viridiplantae</taxon>
        <taxon>Streptophyta</taxon>
        <taxon>Embryophyta</taxon>
        <taxon>Tracheophyta</taxon>
        <taxon>Spermatophyta</taxon>
        <taxon>Magnoliopsida</taxon>
        <taxon>eudicotyledons</taxon>
        <taxon>Gunneridae</taxon>
        <taxon>Pentapetalae</taxon>
        <taxon>rosids</taxon>
        <taxon>fabids</taxon>
        <taxon>Rosales</taxon>
        <taxon>Cannabaceae</taxon>
        <taxon>Trema</taxon>
    </lineage>
</organism>
<dbReference type="STRING" id="63057.A0A2P5ACU6"/>
<proteinExistence type="inferred from homology"/>
<name>A0A2P5ACU6_TREOI</name>
<keyword evidence="2" id="KW-0813">Transport</keyword>
<dbReference type="OrthoDB" id="6605928at2759"/>
<dbReference type="Gene3D" id="1.20.1460.10">
    <property type="entry name" value="subunit c (vma5p) of the yeast v-atpase, domain 2"/>
    <property type="match status" value="1"/>
</dbReference>
<evidence type="ECO:0000256" key="2">
    <source>
        <dbReference type="ARBA" id="ARBA00022448"/>
    </source>
</evidence>
<evidence type="ECO:0000256" key="1">
    <source>
        <dbReference type="ARBA" id="ARBA00006138"/>
    </source>
</evidence>
<dbReference type="PANTHER" id="PTHR10137">
    <property type="entry name" value="V-TYPE PROTON ATPASE SUBUNIT C"/>
    <property type="match status" value="1"/>
</dbReference>
<comment type="similarity">
    <text evidence="1">Belongs to the V-ATPase C subunit family.</text>
</comment>
<protein>
    <submittedName>
        <fullName evidence="5">ATPase, V1 complex, subunit C</fullName>
    </submittedName>
</protein>
<keyword evidence="6" id="KW-1185">Reference proteome</keyword>
<dbReference type="SUPFAM" id="SSF118203">
    <property type="entry name" value="Vacuolar ATP synthase subunit C"/>
    <property type="match status" value="1"/>
</dbReference>
<accession>A0A2P5ACU6</accession>
<sequence>MEKAIHSSLPHRRSLEAQLLRGGSVKHVYLVRTLLECFIGDKAKYPTMSSPREIVDGIYCLVAKIEDDYKVRVAECNNVRKDIITSEYLVRLLAIVPKYSQKD</sequence>
<keyword evidence="4" id="KW-0406">Ion transport</keyword>
<dbReference type="EMBL" id="JXTC01000939">
    <property type="protein sequence ID" value="PON34373.1"/>
    <property type="molecule type" value="Genomic_DNA"/>
</dbReference>
<evidence type="ECO:0000313" key="5">
    <source>
        <dbReference type="EMBL" id="PON34373.1"/>
    </source>
</evidence>
<dbReference type="AlphaFoldDB" id="A0A2P5ACU6"/>
<dbReference type="GO" id="GO:0000221">
    <property type="term" value="C:vacuolar proton-transporting V-type ATPase, V1 domain"/>
    <property type="evidence" value="ECO:0007669"/>
    <property type="project" value="TreeGrafter"/>
</dbReference>
<comment type="caution">
    <text evidence="5">The sequence shown here is derived from an EMBL/GenBank/DDBJ whole genome shotgun (WGS) entry which is preliminary data.</text>
</comment>
<dbReference type="InterPro" id="IPR004907">
    <property type="entry name" value="ATPase_V1-cplx_csu"/>
</dbReference>
<dbReference type="InParanoid" id="A0A2P5ACU6"/>
<keyword evidence="3" id="KW-0375">Hydrogen ion transport</keyword>
<dbReference type="InterPro" id="IPR036132">
    <property type="entry name" value="Vac_ATP_synth_c_sf"/>
</dbReference>
<evidence type="ECO:0000313" key="6">
    <source>
        <dbReference type="Proteomes" id="UP000237000"/>
    </source>
</evidence>
<dbReference type="GO" id="GO:0046961">
    <property type="term" value="F:proton-transporting ATPase activity, rotational mechanism"/>
    <property type="evidence" value="ECO:0007669"/>
    <property type="project" value="InterPro"/>
</dbReference>
<evidence type="ECO:0000256" key="3">
    <source>
        <dbReference type="ARBA" id="ARBA00022781"/>
    </source>
</evidence>
<dbReference type="Proteomes" id="UP000237000">
    <property type="component" value="Unassembled WGS sequence"/>
</dbReference>